<evidence type="ECO:0000256" key="2">
    <source>
        <dbReference type="SAM" id="Phobius"/>
    </source>
</evidence>
<feature type="transmembrane region" description="Helical" evidence="2">
    <location>
        <begin position="119"/>
        <end position="137"/>
    </location>
</feature>
<dbReference type="PANTHER" id="PTHR12558:SF13">
    <property type="entry name" value="CELL DIVISION CYCLE PROTEIN 27 HOMOLOG"/>
    <property type="match status" value="1"/>
</dbReference>
<dbReference type="InterPro" id="IPR019734">
    <property type="entry name" value="TPR_rpt"/>
</dbReference>
<reference evidence="4" key="1">
    <citation type="submission" date="2017-09" db="EMBL/GenBank/DDBJ databases">
        <title>Depth-based differentiation of microbial function through sediment-hosted aquifers and enrichment of novel symbionts in the deep terrestrial subsurface.</title>
        <authorList>
            <person name="Probst A.J."/>
            <person name="Ladd B."/>
            <person name="Jarett J.K."/>
            <person name="Geller-Mcgrath D.E."/>
            <person name="Sieber C.M.K."/>
            <person name="Emerson J.B."/>
            <person name="Anantharaman K."/>
            <person name="Thomas B.C."/>
            <person name="Malmstrom R."/>
            <person name="Stieglmeier M."/>
            <person name="Klingl A."/>
            <person name="Woyke T."/>
            <person name="Ryan C.M."/>
            <person name="Banfield J.F."/>
        </authorList>
    </citation>
    <scope>NUCLEOTIDE SEQUENCE [LARGE SCALE GENOMIC DNA]</scope>
</reference>
<feature type="transmembrane region" description="Helical" evidence="2">
    <location>
        <begin position="213"/>
        <end position="233"/>
    </location>
</feature>
<keyword evidence="2" id="KW-1133">Transmembrane helix</keyword>
<feature type="transmembrane region" description="Helical" evidence="2">
    <location>
        <begin position="23"/>
        <end position="44"/>
    </location>
</feature>
<dbReference type="SUPFAM" id="SSF48452">
    <property type="entry name" value="TPR-like"/>
    <property type="match status" value="1"/>
</dbReference>
<dbReference type="EMBL" id="PFBW01000084">
    <property type="protein sequence ID" value="PIR77532.1"/>
    <property type="molecule type" value="Genomic_DNA"/>
</dbReference>
<dbReference type="InterPro" id="IPR011990">
    <property type="entry name" value="TPR-like_helical_dom_sf"/>
</dbReference>
<dbReference type="Pfam" id="PF14559">
    <property type="entry name" value="TPR_19"/>
    <property type="match status" value="1"/>
</dbReference>
<name>A0A2M6P1B7_9BACT</name>
<dbReference type="Gene3D" id="1.25.40.10">
    <property type="entry name" value="Tetratricopeptide repeat domain"/>
    <property type="match status" value="1"/>
</dbReference>
<evidence type="ECO:0000256" key="1">
    <source>
        <dbReference type="PROSITE-ProRule" id="PRU00339"/>
    </source>
</evidence>
<feature type="repeat" description="TPR" evidence="1">
    <location>
        <begin position="626"/>
        <end position="659"/>
    </location>
</feature>
<dbReference type="Proteomes" id="UP000228528">
    <property type="component" value="Unassembled WGS sequence"/>
</dbReference>
<feature type="transmembrane region" description="Helical" evidence="2">
    <location>
        <begin position="88"/>
        <end position="107"/>
    </location>
</feature>
<feature type="non-terminal residue" evidence="3">
    <location>
        <position position="747"/>
    </location>
</feature>
<protein>
    <submittedName>
        <fullName evidence="3">Uncharacterized protein</fullName>
    </submittedName>
</protein>
<dbReference type="AlphaFoldDB" id="A0A2M6P1B7"/>
<feature type="transmembrane region" description="Helical" evidence="2">
    <location>
        <begin position="56"/>
        <end position="76"/>
    </location>
</feature>
<dbReference type="PANTHER" id="PTHR12558">
    <property type="entry name" value="CELL DIVISION CYCLE 16,23,27"/>
    <property type="match status" value="1"/>
</dbReference>
<keyword evidence="2" id="KW-0812">Transmembrane</keyword>
<feature type="transmembrane region" description="Helical" evidence="2">
    <location>
        <begin position="265"/>
        <end position="287"/>
    </location>
</feature>
<feature type="transmembrane region" description="Helical" evidence="2">
    <location>
        <begin position="144"/>
        <end position="166"/>
    </location>
</feature>
<keyword evidence="1" id="KW-0802">TPR repeat</keyword>
<sequence>MRIPHYIFMSFLKKTEQRSSQSLFDTISSLILIVGALVLPLFYLPLTRNVLFFPKSIFFLGVVLLGVLVWLVRVVVTKELYIRRTVVDLPILFFVGVVLISAFASYSHSLSFFGQVDEYVFHVVSVVVSVLWFWLLVQYVNTTILWRWMISLLLLSGLFVGVAFLFRGLSIFQGITATVGVNLISGATSVFGVYIAVLCIISCGLLMVKGRTFIEQCLPALSAIVGFVVLLRIGFTLPWVIFAVGCVGLLVIGMTMLADAWLPMVIGVFCLFIMTLLFIFIGSPGALKVSIPIEVSLGARTSWSIAFQSVLFSAKQFLFGSGPGTFVYNFSQYRPQEFNLNELVWSVRFRQSYNSFFSLLSEVGVLGVLTWLFMVIFSFGSILSAWFNTRPSIWKRTVQRVAKDMTHEANPQVRLRLEIFVLVASWVALTFGFFVLYYDMMGWWLWWTLLALVLTGISAILPDVMFDKKIYLQVSPQYSLAVSFGMVCVFVAVVLFGTSQGRIFFAEAAFTQASRSSSVDGSEQFIQKSLIYRPGYVPYRLALARIHLQQARILSEQGDANPEQVASLVANAVNDARFAADADTKNVETWETLAAMYMNARVFAKEANVWAQDALHNVVDLEPTNAIAHWRLGDTYLFAQEYDQAETWYKQAIALKPNHLQMYNSLSDLYESQDDLDKAIAVYEPIAHLISQNSEMSFAIGRLFYNRGMGDDVEQAQLLWEQAVALSPNFSNALFSLGLLHEKNENM</sequence>
<keyword evidence="2" id="KW-0472">Membrane</keyword>
<gene>
    <name evidence="3" type="ORF">COU30_01920</name>
</gene>
<comment type="caution">
    <text evidence="3">The sequence shown here is derived from an EMBL/GenBank/DDBJ whole genome shotgun (WGS) entry which is preliminary data.</text>
</comment>
<feature type="transmembrane region" description="Helical" evidence="2">
    <location>
        <begin position="186"/>
        <end position="206"/>
    </location>
</feature>
<evidence type="ECO:0000313" key="3">
    <source>
        <dbReference type="EMBL" id="PIR77532.1"/>
    </source>
</evidence>
<accession>A0A2M6P1B7</accession>
<feature type="transmembrane region" description="Helical" evidence="2">
    <location>
        <begin position="478"/>
        <end position="497"/>
    </location>
</feature>
<evidence type="ECO:0000313" key="4">
    <source>
        <dbReference type="Proteomes" id="UP000228528"/>
    </source>
</evidence>
<dbReference type="PROSITE" id="PS50005">
    <property type="entry name" value="TPR"/>
    <property type="match status" value="1"/>
</dbReference>
<feature type="transmembrane region" description="Helical" evidence="2">
    <location>
        <begin position="363"/>
        <end position="387"/>
    </location>
</feature>
<feature type="transmembrane region" description="Helical" evidence="2">
    <location>
        <begin position="444"/>
        <end position="466"/>
    </location>
</feature>
<dbReference type="GO" id="GO:0051301">
    <property type="term" value="P:cell division"/>
    <property type="evidence" value="ECO:0007669"/>
    <property type="project" value="TreeGrafter"/>
</dbReference>
<feature type="transmembrane region" description="Helical" evidence="2">
    <location>
        <begin position="239"/>
        <end position="258"/>
    </location>
</feature>
<organism evidence="3 4">
    <name type="scientific">Candidatus Magasanikbacteria bacterium CG10_big_fil_rev_8_21_14_0_10_38_6</name>
    <dbReference type="NCBI Taxonomy" id="1974647"/>
    <lineage>
        <taxon>Bacteria</taxon>
        <taxon>Candidatus Magasanikiibacteriota</taxon>
    </lineage>
</organism>
<dbReference type="SMART" id="SM00028">
    <property type="entry name" value="TPR"/>
    <property type="match status" value="3"/>
</dbReference>
<feature type="transmembrane region" description="Helical" evidence="2">
    <location>
        <begin position="419"/>
        <end position="438"/>
    </location>
</feature>
<proteinExistence type="predicted"/>